<feature type="transmembrane region" description="Helical" evidence="1">
    <location>
        <begin position="176"/>
        <end position="197"/>
    </location>
</feature>
<reference evidence="2" key="1">
    <citation type="submission" date="2021-04" db="EMBL/GenBank/DDBJ databases">
        <title>Dactylosporangium aurantiacum NRRL B-8018 full assembly.</title>
        <authorList>
            <person name="Hartkoorn R.C."/>
            <person name="Beaudoing E."/>
            <person name="Hot D."/>
        </authorList>
    </citation>
    <scope>NUCLEOTIDE SEQUENCE</scope>
    <source>
        <strain evidence="2">NRRL B-8018</strain>
    </source>
</reference>
<organism evidence="2 3">
    <name type="scientific">Dactylosporangium aurantiacum</name>
    <dbReference type="NCBI Taxonomy" id="35754"/>
    <lineage>
        <taxon>Bacteria</taxon>
        <taxon>Bacillati</taxon>
        <taxon>Actinomycetota</taxon>
        <taxon>Actinomycetes</taxon>
        <taxon>Micromonosporales</taxon>
        <taxon>Micromonosporaceae</taxon>
        <taxon>Dactylosporangium</taxon>
    </lineage>
</organism>
<feature type="transmembrane region" description="Helical" evidence="1">
    <location>
        <begin position="145"/>
        <end position="169"/>
    </location>
</feature>
<evidence type="ECO:0008006" key="4">
    <source>
        <dbReference type="Google" id="ProtNLM"/>
    </source>
</evidence>
<name>A0A9Q9MJA5_9ACTN</name>
<dbReference type="KEGG" id="daur:Daura_50135"/>
<keyword evidence="1" id="KW-0812">Transmembrane</keyword>
<accession>A0A9Q9MJA5</accession>
<feature type="transmembrane region" description="Helical" evidence="1">
    <location>
        <begin position="66"/>
        <end position="88"/>
    </location>
</feature>
<proteinExistence type="predicted"/>
<gene>
    <name evidence="2" type="ORF">Daura_50135</name>
</gene>
<feature type="transmembrane region" description="Helical" evidence="1">
    <location>
        <begin position="100"/>
        <end position="119"/>
    </location>
</feature>
<keyword evidence="1" id="KW-0472">Membrane</keyword>
<dbReference type="OrthoDB" id="5145659at2"/>
<keyword evidence="3" id="KW-1185">Reference proteome</keyword>
<evidence type="ECO:0000313" key="3">
    <source>
        <dbReference type="Proteomes" id="UP001058003"/>
    </source>
</evidence>
<protein>
    <recommendedName>
        <fullName evidence="4">DUF4386 domain-containing protein</fullName>
    </recommendedName>
</protein>
<feature type="transmembrane region" description="Helical" evidence="1">
    <location>
        <begin position="23"/>
        <end position="46"/>
    </location>
</feature>
<dbReference type="RefSeq" id="WP_156089929.1">
    <property type="nucleotide sequence ID" value="NZ_CP073767.1"/>
</dbReference>
<sequence>MTSSVTLPAADITAGPVRNSTRFGLAFTVCQLLVMIAMAVFVLPHAGSPSDPALERGQGVQEAAELYRVGNFVFMAAGSLLLGFLGAVWARLRRADSSGVLATVAVGSGILLALIWPMAAMLHEVALETAAAGTDLRILAGWDSVAPFSLAFSVFARVFFIGAIALGLRATGTAPWLVRSAGVLILLSLFGSATVVSGAMFPLLALSTLGYELWVGALAWHWLRDGR</sequence>
<keyword evidence="1" id="KW-1133">Transmembrane helix</keyword>
<evidence type="ECO:0000256" key="1">
    <source>
        <dbReference type="SAM" id="Phobius"/>
    </source>
</evidence>
<evidence type="ECO:0000313" key="2">
    <source>
        <dbReference type="EMBL" id="UWZ54506.1"/>
    </source>
</evidence>
<dbReference type="Proteomes" id="UP001058003">
    <property type="component" value="Chromosome"/>
</dbReference>
<dbReference type="AlphaFoldDB" id="A0A9Q9MJA5"/>
<feature type="transmembrane region" description="Helical" evidence="1">
    <location>
        <begin position="203"/>
        <end position="223"/>
    </location>
</feature>
<dbReference type="EMBL" id="CP073767">
    <property type="protein sequence ID" value="UWZ54506.1"/>
    <property type="molecule type" value="Genomic_DNA"/>
</dbReference>